<evidence type="ECO:0000256" key="2">
    <source>
        <dbReference type="ARBA" id="ARBA00022723"/>
    </source>
</evidence>
<evidence type="ECO:0000256" key="5">
    <source>
        <dbReference type="ARBA" id="ARBA00023157"/>
    </source>
</evidence>
<evidence type="ECO:0000256" key="7">
    <source>
        <dbReference type="SAM" id="SignalP"/>
    </source>
</evidence>
<organism evidence="8 9">
    <name type="scientific">Luteimonas granuli</name>
    <dbReference type="NCBI Taxonomy" id="1176533"/>
    <lineage>
        <taxon>Bacteria</taxon>
        <taxon>Pseudomonadati</taxon>
        <taxon>Pseudomonadota</taxon>
        <taxon>Gammaproteobacteria</taxon>
        <taxon>Lysobacterales</taxon>
        <taxon>Lysobacteraceae</taxon>
        <taxon>Luteimonas</taxon>
    </lineage>
</organism>
<keyword evidence="6" id="KW-0325">Glycoprotein</keyword>
<dbReference type="GO" id="GO:0003676">
    <property type="term" value="F:nucleic acid binding"/>
    <property type="evidence" value="ECO:0007669"/>
    <property type="project" value="InterPro"/>
</dbReference>
<dbReference type="GO" id="GO:0016788">
    <property type="term" value="F:hydrolase activity, acting on ester bonds"/>
    <property type="evidence" value="ECO:0007669"/>
    <property type="project" value="InterPro"/>
</dbReference>
<keyword evidence="4" id="KW-0378">Hydrolase</keyword>
<keyword evidence="2" id="KW-0479">Metal-binding</keyword>
<dbReference type="GO" id="GO:0046872">
    <property type="term" value="F:metal ion binding"/>
    <property type="evidence" value="ECO:0007669"/>
    <property type="project" value="UniProtKB-KW"/>
</dbReference>
<evidence type="ECO:0000313" key="9">
    <source>
        <dbReference type="Proteomes" id="UP000316584"/>
    </source>
</evidence>
<evidence type="ECO:0000256" key="4">
    <source>
        <dbReference type="ARBA" id="ARBA00022801"/>
    </source>
</evidence>
<dbReference type="CDD" id="cd11010">
    <property type="entry name" value="S1-P1_nuclease"/>
    <property type="match status" value="1"/>
</dbReference>
<keyword evidence="5" id="KW-1015">Disulfide bond</keyword>
<evidence type="ECO:0000256" key="1">
    <source>
        <dbReference type="ARBA" id="ARBA00022722"/>
    </source>
</evidence>
<dbReference type="SUPFAM" id="SSF48537">
    <property type="entry name" value="Phospholipase C/P1 nuclease"/>
    <property type="match status" value="1"/>
</dbReference>
<dbReference type="EMBL" id="CP042218">
    <property type="protein sequence ID" value="QDW67099.1"/>
    <property type="molecule type" value="Genomic_DNA"/>
</dbReference>
<dbReference type="PANTHER" id="PTHR33146:SF26">
    <property type="entry name" value="ENDONUCLEASE 4"/>
    <property type="match status" value="1"/>
</dbReference>
<proteinExistence type="predicted"/>
<gene>
    <name evidence="8" type="ORF">FPZ22_09555</name>
</gene>
<feature type="chain" id="PRO_5021766496" evidence="7">
    <location>
        <begin position="30"/>
        <end position="279"/>
    </location>
</feature>
<accession>A0A518N5A6</accession>
<dbReference type="PANTHER" id="PTHR33146">
    <property type="entry name" value="ENDONUCLEASE 4"/>
    <property type="match status" value="1"/>
</dbReference>
<dbReference type="Pfam" id="PF02265">
    <property type="entry name" value="S1-P1_nuclease"/>
    <property type="match status" value="1"/>
</dbReference>
<protein>
    <submittedName>
        <fullName evidence="8">S1/P1 nuclease</fullName>
    </submittedName>
</protein>
<keyword evidence="3" id="KW-0255">Endonuclease</keyword>
<evidence type="ECO:0000256" key="3">
    <source>
        <dbReference type="ARBA" id="ARBA00022759"/>
    </source>
</evidence>
<dbReference type="Proteomes" id="UP000316584">
    <property type="component" value="Chromosome"/>
</dbReference>
<dbReference type="AlphaFoldDB" id="A0A518N5A6"/>
<dbReference type="KEGG" id="lug:FPZ22_09555"/>
<dbReference type="GO" id="GO:0006308">
    <property type="term" value="P:DNA catabolic process"/>
    <property type="evidence" value="ECO:0007669"/>
    <property type="project" value="InterPro"/>
</dbReference>
<keyword evidence="7" id="KW-0732">Signal</keyword>
<keyword evidence="9" id="KW-1185">Reference proteome</keyword>
<name>A0A518N5A6_9GAMM</name>
<dbReference type="Gene3D" id="1.10.575.10">
    <property type="entry name" value="P1 Nuclease"/>
    <property type="match status" value="1"/>
</dbReference>
<dbReference type="OrthoDB" id="267579at2"/>
<sequence>MRPNRPLFPNRLLSILVLAGALCAGDALAWSAEGHRIVGHIAEAGLTPAARAEIDRLLAGEADPTLAGIAAWADELRETDPEAAKTSARWHYVNFQGRCEFQPALDCPGNDCVVGAINRHYLMLAQRGRPDDERREALKFLVHFVGDAHQPLHAGPRDDAGGNRYQVSLRGKGSNLHRIWDGTILERRGLESGAHAARLLAQAPLPADPTLRSQTPALDWALESCRLVEDGRVYPSAGRHVIDDAFLDARLPLAEQRLRQAGARLAAMLNHALAPPTTP</sequence>
<evidence type="ECO:0000256" key="6">
    <source>
        <dbReference type="ARBA" id="ARBA00023180"/>
    </source>
</evidence>
<evidence type="ECO:0000313" key="8">
    <source>
        <dbReference type="EMBL" id="QDW67099.1"/>
    </source>
</evidence>
<dbReference type="InterPro" id="IPR008947">
    <property type="entry name" value="PLipase_C/P1_nuclease_dom_sf"/>
</dbReference>
<dbReference type="InterPro" id="IPR003154">
    <property type="entry name" value="S1/P1nuclease"/>
</dbReference>
<reference evidence="8 9" key="1">
    <citation type="submission" date="2019-07" db="EMBL/GenBank/DDBJ databases">
        <title>Full genome sequence of Luteimonas sp. Gr-4.</title>
        <authorList>
            <person name="Im W.-T."/>
        </authorList>
    </citation>
    <scope>NUCLEOTIDE SEQUENCE [LARGE SCALE GENOMIC DNA]</scope>
    <source>
        <strain evidence="8 9">Gr-4</strain>
    </source>
</reference>
<keyword evidence="1" id="KW-0540">Nuclease</keyword>
<feature type="signal peptide" evidence="7">
    <location>
        <begin position="1"/>
        <end position="29"/>
    </location>
</feature>
<dbReference type="RefSeq" id="WP_144892472.1">
    <property type="nucleotide sequence ID" value="NZ_CP042218.1"/>
</dbReference>
<dbReference type="GO" id="GO:0004519">
    <property type="term" value="F:endonuclease activity"/>
    <property type="evidence" value="ECO:0007669"/>
    <property type="project" value="UniProtKB-KW"/>
</dbReference>